<feature type="domain" description="Methyltransferase" evidence="1">
    <location>
        <begin position="43"/>
        <end position="141"/>
    </location>
</feature>
<accession>A0A3N2D7X4</accession>
<dbReference type="Pfam" id="PF13649">
    <property type="entry name" value="Methyltransf_25"/>
    <property type="match status" value="1"/>
</dbReference>
<keyword evidence="2" id="KW-0489">Methyltransferase</keyword>
<evidence type="ECO:0000259" key="1">
    <source>
        <dbReference type="Pfam" id="PF13649"/>
    </source>
</evidence>
<keyword evidence="2" id="KW-0808">Transferase</keyword>
<dbReference type="CDD" id="cd02440">
    <property type="entry name" value="AdoMet_MTases"/>
    <property type="match status" value="1"/>
</dbReference>
<dbReference type="EMBL" id="RKHQ01000001">
    <property type="protein sequence ID" value="ROR95893.1"/>
    <property type="molecule type" value="Genomic_DNA"/>
</dbReference>
<reference evidence="2 3" key="1">
    <citation type="submission" date="2018-11" db="EMBL/GenBank/DDBJ databases">
        <title>Sequencing the genomes of 1000 actinobacteria strains.</title>
        <authorList>
            <person name="Klenk H.-P."/>
        </authorList>
    </citation>
    <scope>NUCLEOTIDE SEQUENCE [LARGE SCALE GENOMIC DNA]</scope>
    <source>
        <strain evidence="2 3">DSM 13521</strain>
    </source>
</reference>
<dbReference type="Proteomes" id="UP000275356">
    <property type="component" value="Unassembled WGS sequence"/>
</dbReference>
<evidence type="ECO:0000313" key="3">
    <source>
        <dbReference type="Proteomes" id="UP000275356"/>
    </source>
</evidence>
<dbReference type="GO" id="GO:0008168">
    <property type="term" value="F:methyltransferase activity"/>
    <property type="evidence" value="ECO:0007669"/>
    <property type="project" value="UniProtKB-KW"/>
</dbReference>
<dbReference type="AlphaFoldDB" id="A0A3N2D7X4"/>
<evidence type="ECO:0000313" key="2">
    <source>
        <dbReference type="EMBL" id="ROR95893.1"/>
    </source>
</evidence>
<name>A0A3N2D7X4_9MICO</name>
<protein>
    <submittedName>
        <fullName evidence="2">Methyltransferase family protein</fullName>
    </submittedName>
</protein>
<sequence length="242" mass="26243">MSAPDPYAATAGLYDLVNASFRAGQTAAVEALLPLLRPDEGPVLDVGAGSGLNLALVLDRLPRARVVALEPSAAMRSLALARVAARPEWFDRVTVRPEDFFSAQLPERLGGAIALGVVGHFDAGERAAVLAELAARLPRGGAALIDLQDPPRPARVEAREFTVARVGELDYRGIAEAWPVDLELMRWRMTYLTLEGERVLVEETAELDYRHPAPDVVAREAAEVGLGLDRLGETTYWLLTRD</sequence>
<dbReference type="Gene3D" id="3.40.50.150">
    <property type="entry name" value="Vaccinia Virus protein VP39"/>
    <property type="match status" value="1"/>
</dbReference>
<organism evidence="2 3">
    <name type="scientific">Salana multivorans</name>
    <dbReference type="NCBI Taxonomy" id="120377"/>
    <lineage>
        <taxon>Bacteria</taxon>
        <taxon>Bacillati</taxon>
        <taxon>Actinomycetota</taxon>
        <taxon>Actinomycetes</taxon>
        <taxon>Micrococcales</taxon>
        <taxon>Beutenbergiaceae</taxon>
        <taxon>Salana</taxon>
    </lineage>
</organism>
<gene>
    <name evidence="2" type="ORF">EDD28_0457</name>
</gene>
<proteinExistence type="predicted"/>
<dbReference type="SUPFAM" id="SSF53335">
    <property type="entry name" value="S-adenosyl-L-methionine-dependent methyltransferases"/>
    <property type="match status" value="1"/>
</dbReference>
<keyword evidence="3" id="KW-1185">Reference proteome</keyword>
<comment type="caution">
    <text evidence="2">The sequence shown here is derived from an EMBL/GenBank/DDBJ whole genome shotgun (WGS) entry which is preliminary data.</text>
</comment>
<dbReference type="InterPro" id="IPR041698">
    <property type="entry name" value="Methyltransf_25"/>
</dbReference>
<dbReference type="InterPro" id="IPR029063">
    <property type="entry name" value="SAM-dependent_MTases_sf"/>
</dbReference>
<dbReference type="RefSeq" id="WP_211339090.1">
    <property type="nucleotide sequence ID" value="NZ_RKHQ01000001.1"/>
</dbReference>
<dbReference type="GO" id="GO:0032259">
    <property type="term" value="P:methylation"/>
    <property type="evidence" value="ECO:0007669"/>
    <property type="project" value="UniProtKB-KW"/>
</dbReference>